<dbReference type="PANTHER" id="PTHR39550:SF1">
    <property type="entry name" value="SLL0658 PROTEIN"/>
    <property type="match status" value="1"/>
</dbReference>
<accession>A0ABY5D3I0</accession>
<dbReference type="Proteomes" id="UP001055940">
    <property type="component" value="Chromosome"/>
</dbReference>
<evidence type="ECO:0008006" key="3">
    <source>
        <dbReference type="Google" id="ProtNLM"/>
    </source>
</evidence>
<evidence type="ECO:0000313" key="2">
    <source>
        <dbReference type="Proteomes" id="UP001055940"/>
    </source>
</evidence>
<protein>
    <recommendedName>
        <fullName evidence="3">Nucleic acid-binding protein</fullName>
    </recommendedName>
</protein>
<dbReference type="EMBL" id="CP099837">
    <property type="protein sequence ID" value="USY18946.1"/>
    <property type="molecule type" value="Genomic_DNA"/>
</dbReference>
<reference evidence="1" key="1">
    <citation type="submission" date="2022-06" db="EMBL/GenBank/DDBJ databases">
        <authorList>
            <person name="Ping M."/>
        </authorList>
    </citation>
    <scope>NUCLEOTIDE SEQUENCE</scope>
    <source>
        <strain evidence="1">JCM11759T</strain>
    </source>
</reference>
<keyword evidence="2" id="KW-1185">Reference proteome</keyword>
<proteinExistence type="predicted"/>
<organism evidence="1 2">
    <name type="scientific">Nocardiopsis exhalans</name>
    <dbReference type="NCBI Taxonomy" id="163604"/>
    <lineage>
        <taxon>Bacteria</taxon>
        <taxon>Bacillati</taxon>
        <taxon>Actinomycetota</taxon>
        <taxon>Actinomycetes</taxon>
        <taxon>Streptosporangiales</taxon>
        <taxon>Nocardiopsidaceae</taxon>
        <taxon>Nocardiopsis</taxon>
    </lineage>
</organism>
<dbReference type="InterPro" id="IPR021799">
    <property type="entry name" value="PIN-like_prokaryotic"/>
</dbReference>
<evidence type="ECO:0000313" key="1">
    <source>
        <dbReference type="EMBL" id="USY18946.1"/>
    </source>
</evidence>
<dbReference type="Pfam" id="PF11848">
    <property type="entry name" value="DUF3368"/>
    <property type="match status" value="1"/>
</dbReference>
<dbReference type="PANTHER" id="PTHR39550">
    <property type="entry name" value="SLL0658 PROTEIN"/>
    <property type="match status" value="1"/>
</dbReference>
<name>A0ABY5D3I0_9ACTN</name>
<gene>
    <name evidence="1" type="ORF">NE857_27330</name>
</gene>
<sequence length="185" mass="19769">MSEPPVDELVLDTGPLSHLAEAGWLGVLRTVAAPRAVVITDAVEHELRQGSHSRPHLQQVLNAEWTKKHSLVSGTEIASFAHFSEFLVSGSRNVGECSVLAYAQAHKATAVIDDRAARHLAQDAGIACQGTLGLLCEAIRAGLLTTAMVGSLADHLIETKYHLPFLPGGFEAWANEHGIISPNEN</sequence>
<dbReference type="RefSeq" id="WP_254418248.1">
    <property type="nucleotide sequence ID" value="NZ_BAAAJB010000012.1"/>
</dbReference>